<dbReference type="Gene3D" id="2.160.20.10">
    <property type="entry name" value="Single-stranded right-handed beta-helix, Pectin lyase-like"/>
    <property type="match status" value="1"/>
</dbReference>
<comment type="caution">
    <text evidence="2">The sequence shown here is derived from an EMBL/GenBank/DDBJ whole genome shotgun (WGS) entry which is preliminary data.</text>
</comment>
<organism evidence="2 3">
    <name type="scientific">Mucilaginibacter boryungensis</name>
    <dbReference type="NCBI Taxonomy" id="768480"/>
    <lineage>
        <taxon>Bacteria</taxon>
        <taxon>Pseudomonadati</taxon>
        <taxon>Bacteroidota</taxon>
        <taxon>Sphingobacteriia</taxon>
        <taxon>Sphingobacteriales</taxon>
        <taxon>Sphingobacteriaceae</taxon>
        <taxon>Mucilaginibacter</taxon>
    </lineage>
</organism>
<dbReference type="SMART" id="SM00710">
    <property type="entry name" value="PbH1"/>
    <property type="match status" value="6"/>
</dbReference>
<evidence type="ECO:0000313" key="2">
    <source>
        <dbReference type="EMBL" id="MBE9665735.1"/>
    </source>
</evidence>
<dbReference type="InterPro" id="IPR012334">
    <property type="entry name" value="Pectin_lyas_fold"/>
</dbReference>
<accession>A0ABR9XEY2</accession>
<dbReference type="EMBL" id="JADFFM010000001">
    <property type="protein sequence ID" value="MBE9665735.1"/>
    <property type="molecule type" value="Genomic_DNA"/>
</dbReference>
<gene>
    <name evidence="2" type="ORF">IRJ18_05135</name>
</gene>
<dbReference type="SUPFAM" id="SSF51126">
    <property type="entry name" value="Pectin lyase-like"/>
    <property type="match status" value="1"/>
</dbReference>
<dbReference type="Pfam" id="PF13229">
    <property type="entry name" value="Beta_helix"/>
    <property type="match status" value="1"/>
</dbReference>
<proteinExistence type="predicted"/>
<dbReference type="InterPro" id="IPR006626">
    <property type="entry name" value="PbH1"/>
</dbReference>
<evidence type="ECO:0000313" key="3">
    <source>
        <dbReference type="Proteomes" id="UP000632774"/>
    </source>
</evidence>
<dbReference type="Proteomes" id="UP000632774">
    <property type="component" value="Unassembled WGS sequence"/>
</dbReference>
<dbReference type="InterPro" id="IPR011050">
    <property type="entry name" value="Pectin_lyase_fold/virulence"/>
</dbReference>
<sequence length="517" mass="55097">MKMRNTLLALPVLTILLCAGCKKSSSGLLNEKAGADPNTLGVRRSMTTAISGTTYYIDPTGDDNNSGTSSATPWKTINKVNAQTFLPGDHILFKAGGVWSGNIVFLGSGSAGSPIVVDQYSTGNKPVINGGGLVNGSITLLVNNQSYWEINNLEITNTITTGLHYAVTGIKIGNSTSSVVSHVYVKNCYVHDVNSTGVGNSNYNKGTGGIIVSGYFNDILVDSCHVANCQIEGIRTTSSSPLSTNVTFSNNLIENIYGDGIVMSSVQSGGLITGNIVHNACITNAANFAGIWTYNESGTVISHNEVYGLTGGLNDGQAFDADINTSGDIFEYNYSHDNYRGFMLFMPSAKNITVRYNISANDAKGGTKVFNFTATDVNNQLYNNVFYLTNNITYFFQTKFIGSFTNNIISSTGTVTNFSQNTMSSDARFLNNCIYPNAVILASNWNGCYHSNNIFFAPKFTNPTAYGIGRNTATAFSLQSTSPCIAAGLIIANNGGYDFFNTALSASGNPDVGAIKY</sequence>
<evidence type="ECO:0000259" key="1">
    <source>
        <dbReference type="Pfam" id="PF13229"/>
    </source>
</evidence>
<feature type="domain" description="Right handed beta helix" evidence="1">
    <location>
        <begin position="140"/>
        <end position="305"/>
    </location>
</feature>
<keyword evidence="3" id="KW-1185">Reference proteome</keyword>
<name>A0ABR9XEY2_9SPHI</name>
<dbReference type="RefSeq" id="WP_194105126.1">
    <property type="nucleotide sequence ID" value="NZ_JADFFM010000001.1"/>
</dbReference>
<reference evidence="2 3" key="1">
    <citation type="submission" date="2020-10" db="EMBL/GenBank/DDBJ databases">
        <title>Mucilaginibacter mali sp. nov., isolated from rhizosphere soil of apple orchard.</title>
        <authorList>
            <person name="Lee J.-S."/>
            <person name="Kim H.S."/>
            <person name="Kim J.-S."/>
        </authorList>
    </citation>
    <scope>NUCLEOTIDE SEQUENCE [LARGE SCALE GENOMIC DNA]</scope>
    <source>
        <strain evidence="2 3">KCTC 23157</strain>
    </source>
</reference>
<dbReference type="InterPro" id="IPR039448">
    <property type="entry name" value="Beta_helix"/>
</dbReference>
<protein>
    <submittedName>
        <fullName evidence="2">Right-handed parallel beta-helix repeat-containing protein</fullName>
    </submittedName>
</protein>